<feature type="region of interest" description="Disordered" evidence="7">
    <location>
        <begin position="138"/>
        <end position="176"/>
    </location>
</feature>
<evidence type="ECO:0000256" key="6">
    <source>
        <dbReference type="SAM" id="Coils"/>
    </source>
</evidence>
<dbReference type="Proteomes" id="UP000036987">
    <property type="component" value="Unassembled WGS sequence"/>
</dbReference>
<protein>
    <submittedName>
        <fullName evidence="9">Basic-leucine zipper (BZIP) transcription factor family</fullName>
    </submittedName>
</protein>
<dbReference type="OrthoDB" id="664875at2759"/>
<evidence type="ECO:0000313" key="10">
    <source>
        <dbReference type="Proteomes" id="UP000036987"/>
    </source>
</evidence>
<evidence type="ECO:0000256" key="4">
    <source>
        <dbReference type="ARBA" id="ARBA00023163"/>
    </source>
</evidence>
<dbReference type="Gene3D" id="1.20.5.170">
    <property type="match status" value="1"/>
</dbReference>
<dbReference type="STRING" id="29655.A0A0K9Q033"/>
<dbReference type="PROSITE" id="PS50217">
    <property type="entry name" value="BZIP"/>
    <property type="match status" value="1"/>
</dbReference>
<dbReference type="AlphaFoldDB" id="A0A0K9Q033"/>
<dbReference type="GO" id="GO:0003700">
    <property type="term" value="F:DNA-binding transcription factor activity"/>
    <property type="evidence" value="ECO:0007669"/>
    <property type="project" value="InterPro"/>
</dbReference>
<dbReference type="Pfam" id="PF00170">
    <property type="entry name" value="bZIP_1"/>
    <property type="match status" value="1"/>
</dbReference>
<accession>A0A0K9Q033</accession>
<comment type="subcellular location">
    <subcellularLocation>
        <location evidence="1">Nucleus</location>
    </subcellularLocation>
</comment>
<proteinExistence type="predicted"/>
<dbReference type="InterPro" id="IPR020983">
    <property type="entry name" value="Basic_leucine-zipper_C"/>
</dbReference>
<evidence type="ECO:0000259" key="8">
    <source>
        <dbReference type="PROSITE" id="PS50217"/>
    </source>
</evidence>
<dbReference type="FunFam" id="1.20.5.170:FF:000020">
    <property type="entry name" value="BZIP transcription factor"/>
    <property type="match status" value="1"/>
</dbReference>
<keyword evidence="6" id="KW-0175">Coiled coil</keyword>
<evidence type="ECO:0000313" key="9">
    <source>
        <dbReference type="EMBL" id="KMZ73862.1"/>
    </source>
</evidence>
<dbReference type="GO" id="GO:0003677">
    <property type="term" value="F:DNA binding"/>
    <property type="evidence" value="ECO:0007669"/>
    <property type="project" value="UniProtKB-KW"/>
</dbReference>
<sequence length="333" mass="36401">MVRRDSEWVFEKFLRETTNGSSSPAILEGGGEEEESDVVEMMMDDCNVRKKSRRIVVEGDSHSLPGKSCVPDPEFLKKQLDLACAAAAVAFCRKNVQELSPPLPSAEVVTITGSEMASQAPVNGSAFGVQKMLKNDIHGNVGSSRSALSKAQNSVGQPQTKPLTSSSLREQTDEDELLSGVETVENLDPADAKRVKRMISNRESARRSRRRKQAHLSELETQVSQLKGENSSLIEKLSDLSKKYHGACVNSRILKADVETMRAKVKMAEDMVKRVTGVAVGASPRWVGGITKLWNNAMNESVEVSKKCVEVESPPLNGIDASNWNNIKCSISK</sequence>
<gene>
    <name evidence="9" type="ORF">ZOSMA_13G00660</name>
</gene>
<feature type="coiled-coil region" evidence="6">
    <location>
        <begin position="202"/>
        <end position="243"/>
    </location>
</feature>
<organism evidence="9 10">
    <name type="scientific">Zostera marina</name>
    <name type="common">Eelgrass</name>
    <dbReference type="NCBI Taxonomy" id="29655"/>
    <lineage>
        <taxon>Eukaryota</taxon>
        <taxon>Viridiplantae</taxon>
        <taxon>Streptophyta</taxon>
        <taxon>Embryophyta</taxon>
        <taxon>Tracheophyta</taxon>
        <taxon>Spermatophyta</taxon>
        <taxon>Magnoliopsida</taxon>
        <taxon>Liliopsida</taxon>
        <taxon>Zosteraceae</taxon>
        <taxon>Zostera</taxon>
    </lineage>
</organism>
<dbReference type="SMART" id="SM00338">
    <property type="entry name" value="BRLZ"/>
    <property type="match status" value="1"/>
</dbReference>
<dbReference type="CDD" id="cd14702">
    <property type="entry name" value="bZIP_plant_GBF1"/>
    <property type="match status" value="1"/>
</dbReference>
<dbReference type="PROSITE" id="PS00036">
    <property type="entry name" value="BZIP_BASIC"/>
    <property type="match status" value="1"/>
</dbReference>
<keyword evidence="3" id="KW-0238">DNA-binding</keyword>
<dbReference type="InterPro" id="IPR004827">
    <property type="entry name" value="bZIP"/>
</dbReference>
<dbReference type="GO" id="GO:0005634">
    <property type="term" value="C:nucleus"/>
    <property type="evidence" value="ECO:0007669"/>
    <property type="project" value="UniProtKB-SubCell"/>
</dbReference>
<dbReference type="Pfam" id="PF12498">
    <property type="entry name" value="bZIP_C"/>
    <property type="match status" value="1"/>
</dbReference>
<dbReference type="PRINTS" id="PR00041">
    <property type="entry name" value="LEUZIPPRCREB"/>
</dbReference>
<dbReference type="EMBL" id="LFYR01000514">
    <property type="protein sequence ID" value="KMZ73862.1"/>
    <property type="molecule type" value="Genomic_DNA"/>
</dbReference>
<feature type="domain" description="BZIP" evidence="8">
    <location>
        <begin position="191"/>
        <end position="243"/>
    </location>
</feature>
<keyword evidence="4" id="KW-0804">Transcription</keyword>
<reference evidence="10" key="1">
    <citation type="journal article" date="2016" name="Nature">
        <title>The genome of the seagrass Zostera marina reveals angiosperm adaptation to the sea.</title>
        <authorList>
            <person name="Olsen J.L."/>
            <person name="Rouze P."/>
            <person name="Verhelst B."/>
            <person name="Lin Y.-C."/>
            <person name="Bayer T."/>
            <person name="Collen J."/>
            <person name="Dattolo E."/>
            <person name="De Paoli E."/>
            <person name="Dittami S."/>
            <person name="Maumus F."/>
            <person name="Michel G."/>
            <person name="Kersting A."/>
            <person name="Lauritano C."/>
            <person name="Lohaus R."/>
            <person name="Toepel M."/>
            <person name="Tonon T."/>
            <person name="Vanneste K."/>
            <person name="Amirebrahimi M."/>
            <person name="Brakel J."/>
            <person name="Bostroem C."/>
            <person name="Chovatia M."/>
            <person name="Grimwood J."/>
            <person name="Jenkins J.W."/>
            <person name="Jueterbock A."/>
            <person name="Mraz A."/>
            <person name="Stam W.T."/>
            <person name="Tice H."/>
            <person name="Bornberg-Bauer E."/>
            <person name="Green P.J."/>
            <person name="Pearson G.A."/>
            <person name="Procaccini G."/>
            <person name="Duarte C.M."/>
            <person name="Schmutz J."/>
            <person name="Reusch T.B.H."/>
            <person name="Van de Peer Y."/>
        </authorList>
    </citation>
    <scope>NUCLEOTIDE SEQUENCE [LARGE SCALE GENOMIC DNA]</scope>
    <source>
        <strain evidence="10">cv. Finnish</strain>
    </source>
</reference>
<dbReference type="InterPro" id="IPR045314">
    <property type="entry name" value="bZIP_plant_GBF1"/>
</dbReference>
<evidence type="ECO:0000256" key="7">
    <source>
        <dbReference type="SAM" id="MobiDB-lite"/>
    </source>
</evidence>
<comment type="caution">
    <text evidence="9">The sequence shown here is derived from an EMBL/GenBank/DDBJ whole genome shotgun (WGS) entry which is preliminary data.</text>
</comment>
<keyword evidence="5" id="KW-0539">Nucleus</keyword>
<dbReference type="InterPro" id="IPR046347">
    <property type="entry name" value="bZIP_sf"/>
</dbReference>
<keyword evidence="2" id="KW-0805">Transcription regulation</keyword>
<evidence type="ECO:0000256" key="5">
    <source>
        <dbReference type="ARBA" id="ARBA00023242"/>
    </source>
</evidence>
<evidence type="ECO:0000256" key="1">
    <source>
        <dbReference type="ARBA" id="ARBA00004123"/>
    </source>
</evidence>
<evidence type="ECO:0000256" key="3">
    <source>
        <dbReference type="ARBA" id="ARBA00023125"/>
    </source>
</evidence>
<dbReference type="SUPFAM" id="SSF57959">
    <property type="entry name" value="Leucine zipper domain"/>
    <property type="match status" value="1"/>
</dbReference>
<dbReference type="PANTHER" id="PTHR46408">
    <property type="entry name" value="BASIC LEUCINE ZIPPER 63"/>
    <property type="match status" value="1"/>
</dbReference>
<dbReference type="PANTHER" id="PTHR46408:SF10">
    <property type="entry name" value="BASIC LEUCINE ZIPPER 63"/>
    <property type="match status" value="1"/>
</dbReference>
<evidence type="ECO:0000256" key="2">
    <source>
        <dbReference type="ARBA" id="ARBA00023015"/>
    </source>
</evidence>
<keyword evidence="10" id="KW-1185">Reference proteome</keyword>
<feature type="compositionally biased region" description="Polar residues" evidence="7">
    <location>
        <begin position="141"/>
        <end position="169"/>
    </location>
</feature>
<name>A0A0K9Q033_ZOSMR</name>